<protein>
    <recommendedName>
        <fullName evidence="2">Addiction module component</fullName>
    </recommendedName>
</protein>
<proteinExistence type="predicted"/>
<organism evidence="1">
    <name type="scientific">Lyngbya confervoides BDU141951</name>
    <dbReference type="NCBI Taxonomy" id="1574623"/>
    <lineage>
        <taxon>Bacteria</taxon>
        <taxon>Bacillati</taxon>
        <taxon>Cyanobacteriota</taxon>
        <taxon>Cyanophyceae</taxon>
        <taxon>Oscillatoriophycideae</taxon>
        <taxon>Oscillatoriales</taxon>
        <taxon>Microcoleaceae</taxon>
        <taxon>Lyngbya</taxon>
    </lineage>
</organism>
<reference evidence="1" key="2">
    <citation type="journal article" date="2015" name="Genome Announc.">
        <title>Draft Genome Sequence of Filamentous Marine Cyanobacterium Lyngbya confervoides Strain BDU141951.</title>
        <authorList>
            <person name="Chandrababunaidu M.M."/>
            <person name="Sen D."/>
            <person name="Tripathy S."/>
        </authorList>
    </citation>
    <scope>NUCLEOTIDE SEQUENCE</scope>
    <source>
        <strain evidence="1">BDU141951</strain>
    </source>
</reference>
<evidence type="ECO:0008006" key="2">
    <source>
        <dbReference type="Google" id="ProtNLM"/>
    </source>
</evidence>
<sequence length="78" mass="8866">MSETLQALEQTISTLSFSEKLWLLERIAQLLRTPHPIELEENWDNALADMAADPDIQAEIAHIDDEFRVAEMDGLNNS</sequence>
<name>A0A0C1VAT9_9CYAN</name>
<dbReference type="AlphaFoldDB" id="A0A0C1VAT9"/>
<gene>
    <name evidence="1" type="ORF">QQ91_022855</name>
</gene>
<comment type="caution">
    <text evidence="1">The sequence shown here is derived from an EMBL/GenBank/DDBJ whole genome shotgun (WGS) entry which is preliminary data.</text>
</comment>
<reference evidence="1" key="1">
    <citation type="submission" date="2014-11" db="EMBL/GenBank/DDBJ databases">
        <authorList>
            <person name="Malar M.C."/>
            <person name="Sen D."/>
            <person name="Tripathy S."/>
        </authorList>
    </citation>
    <scope>NUCLEOTIDE SEQUENCE</scope>
    <source>
        <strain evidence="1">BDU141951</strain>
    </source>
</reference>
<accession>A0A0C1VAT9</accession>
<dbReference type="EMBL" id="JTHE02000003">
    <property type="protein sequence ID" value="NEV69937.1"/>
    <property type="molecule type" value="Genomic_DNA"/>
</dbReference>
<evidence type="ECO:0000313" key="1">
    <source>
        <dbReference type="EMBL" id="NEV69937.1"/>
    </source>
</evidence>
<reference evidence="1" key="3">
    <citation type="submission" date="2020-02" db="EMBL/GenBank/DDBJ databases">
        <authorList>
            <person name="Sarangi A.N."/>
            <person name="Ghosh S."/>
            <person name="Mukherjee M."/>
            <person name="Tripathy S."/>
        </authorList>
    </citation>
    <scope>NUCLEOTIDE SEQUENCE</scope>
    <source>
        <strain evidence="1">BDU141951</strain>
    </source>
</reference>